<sequence>MASTNIKNTGALDIRNTGSTDSFNTSSQIELAPASTLDRDQKKKNEVAQSRDHSKATSDFGALLHVIKSSLGAGILASPDAFKHGGLIFSIFGTIFMGIVSTHCTHLVVKASQDLCFMLKKPKLCYPETAEAAFQEGAGKRLRRYARLFRKMVDFSQFITYYGINTAYVLIISSSAKEIVEYHFGLSYNIRWYSLATTLLVVPIGCVKHMKYLVPFSAMANFLLGIGITISFYYIFQDLPPIDSRPAIQSPSSISLFLSTVLLGMEGIGTIMPIENSMRHPSHFLGCPGVLNFAMLIVVSLITSLGFFGYLKYGDKTVGSITLNLPHDWLAESIKICVALAILFTYSLQLTASIEVLWDNVKHNFNKEIQGKAYYVIRVLLILGTVLLAIAVPNLSPVISLIGAVGFAVLGITIPVTIDTILYWDEGFGIGNWVLWKNGILLLISLYAMIAGGITSLIDIIEEYS</sequence>
<dbReference type="SMR" id="A0A482XAN0"/>
<feature type="transmembrane region" description="Helical" evidence="6">
    <location>
        <begin position="190"/>
        <end position="207"/>
    </location>
</feature>
<organism evidence="8 9">
    <name type="scientific">Laodelphax striatellus</name>
    <name type="common">Small brown planthopper</name>
    <name type="synonym">Delphax striatella</name>
    <dbReference type="NCBI Taxonomy" id="195883"/>
    <lineage>
        <taxon>Eukaryota</taxon>
        <taxon>Metazoa</taxon>
        <taxon>Ecdysozoa</taxon>
        <taxon>Arthropoda</taxon>
        <taxon>Hexapoda</taxon>
        <taxon>Insecta</taxon>
        <taxon>Pterygota</taxon>
        <taxon>Neoptera</taxon>
        <taxon>Paraneoptera</taxon>
        <taxon>Hemiptera</taxon>
        <taxon>Auchenorrhyncha</taxon>
        <taxon>Fulgoroidea</taxon>
        <taxon>Delphacidae</taxon>
        <taxon>Criomorphinae</taxon>
        <taxon>Laodelphax</taxon>
    </lineage>
</organism>
<feature type="transmembrane region" description="Helical" evidence="6">
    <location>
        <begin position="439"/>
        <end position="461"/>
    </location>
</feature>
<feature type="domain" description="Amino acid transporter transmembrane" evidence="7">
    <location>
        <begin position="60"/>
        <end position="455"/>
    </location>
</feature>
<evidence type="ECO:0000256" key="2">
    <source>
        <dbReference type="ARBA" id="ARBA00022692"/>
    </source>
</evidence>
<feature type="transmembrane region" description="Helical" evidence="6">
    <location>
        <begin position="333"/>
        <end position="352"/>
    </location>
</feature>
<feature type="compositionally biased region" description="Basic and acidic residues" evidence="5">
    <location>
        <begin position="37"/>
        <end position="53"/>
    </location>
</feature>
<proteinExistence type="predicted"/>
<gene>
    <name evidence="8" type="ORF">LSTR_LSTR001203</name>
</gene>
<accession>A0A482XAN0</accession>
<evidence type="ECO:0000256" key="1">
    <source>
        <dbReference type="ARBA" id="ARBA00004141"/>
    </source>
</evidence>
<reference evidence="8 9" key="1">
    <citation type="journal article" date="2017" name="Gigascience">
        <title>Genome sequence of the small brown planthopper, Laodelphax striatellus.</title>
        <authorList>
            <person name="Zhu J."/>
            <person name="Jiang F."/>
            <person name="Wang X."/>
            <person name="Yang P."/>
            <person name="Bao Y."/>
            <person name="Zhao W."/>
            <person name="Wang W."/>
            <person name="Lu H."/>
            <person name="Wang Q."/>
            <person name="Cui N."/>
            <person name="Li J."/>
            <person name="Chen X."/>
            <person name="Luo L."/>
            <person name="Yu J."/>
            <person name="Kang L."/>
            <person name="Cui F."/>
        </authorList>
    </citation>
    <scope>NUCLEOTIDE SEQUENCE [LARGE SCALE GENOMIC DNA]</scope>
    <source>
        <strain evidence="8">Lst14</strain>
    </source>
</reference>
<dbReference type="InterPro" id="IPR013057">
    <property type="entry name" value="AA_transpt_TM"/>
</dbReference>
<keyword evidence="2 6" id="KW-0812">Transmembrane</keyword>
<keyword evidence="9" id="KW-1185">Reference proteome</keyword>
<evidence type="ECO:0000259" key="7">
    <source>
        <dbReference type="Pfam" id="PF01490"/>
    </source>
</evidence>
<comment type="caution">
    <text evidence="8">The sequence shown here is derived from an EMBL/GenBank/DDBJ whole genome shotgun (WGS) entry which is preliminary data.</text>
</comment>
<dbReference type="PANTHER" id="PTHR22950:SF349">
    <property type="entry name" value="AMINO ACID TRANSPORTER TRANSMEMBRANE DOMAIN-CONTAINING PROTEIN"/>
    <property type="match status" value="1"/>
</dbReference>
<dbReference type="AlphaFoldDB" id="A0A482XAN0"/>
<dbReference type="OrthoDB" id="1684102at2759"/>
<dbReference type="GO" id="GO:0015179">
    <property type="term" value="F:L-amino acid transmembrane transporter activity"/>
    <property type="evidence" value="ECO:0007669"/>
    <property type="project" value="TreeGrafter"/>
</dbReference>
<evidence type="ECO:0000256" key="3">
    <source>
        <dbReference type="ARBA" id="ARBA00022989"/>
    </source>
</evidence>
<feature type="transmembrane region" description="Helical" evidence="6">
    <location>
        <begin position="87"/>
        <end position="109"/>
    </location>
</feature>
<name>A0A482XAN0_LAOST</name>
<dbReference type="InParanoid" id="A0A482XAN0"/>
<evidence type="ECO:0000313" key="8">
    <source>
        <dbReference type="EMBL" id="RZF43025.1"/>
    </source>
</evidence>
<evidence type="ECO:0000256" key="5">
    <source>
        <dbReference type="SAM" id="MobiDB-lite"/>
    </source>
</evidence>
<keyword evidence="4 6" id="KW-0472">Membrane</keyword>
<dbReference type="STRING" id="195883.A0A482XAN0"/>
<evidence type="ECO:0000313" key="9">
    <source>
        <dbReference type="Proteomes" id="UP000291343"/>
    </source>
</evidence>
<comment type="subcellular location">
    <subcellularLocation>
        <location evidence="1">Membrane</location>
        <topology evidence="1">Multi-pass membrane protein</topology>
    </subcellularLocation>
</comment>
<protein>
    <recommendedName>
        <fullName evidence="7">Amino acid transporter transmembrane domain-containing protein</fullName>
    </recommendedName>
</protein>
<feature type="transmembrane region" description="Helical" evidence="6">
    <location>
        <begin position="373"/>
        <end position="392"/>
    </location>
</feature>
<feature type="transmembrane region" description="Helical" evidence="6">
    <location>
        <begin position="152"/>
        <end position="170"/>
    </location>
</feature>
<feature type="region of interest" description="Disordered" evidence="5">
    <location>
        <begin position="34"/>
        <end position="53"/>
    </location>
</feature>
<evidence type="ECO:0000256" key="6">
    <source>
        <dbReference type="SAM" id="Phobius"/>
    </source>
</evidence>
<dbReference type="EMBL" id="QKKF02013261">
    <property type="protein sequence ID" value="RZF43025.1"/>
    <property type="molecule type" value="Genomic_DNA"/>
</dbReference>
<feature type="transmembrane region" description="Helical" evidence="6">
    <location>
        <begin position="398"/>
        <end position="418"/>
    </location>
</feature>
<keyword evidence="3 6" id="KW-1133">Transmembrane helix</keyword>
<dbReference type="PANTHER" id="PTHR22950">
    <property type="entry name" value="AMINO ACID TRANSPORTER"/>
    <property type="match status" value="1"/>
</dbReference>
<feature type="transmembrane region" description="Helical" evidence="6">
    <location>
        <begin position="214"/>
        <end position="236"/>
    </location>
</feature>
<evidence type="ECO:0000256" key="4">
    <source>
        <dbReference type="ARBA" id="ARBA00023136"/>
    </source>
</evidence>
<dbReference type="GO" id="GO:0005774">
    <property type="term" value="C:vacuolar membrane"/>
    <property type="evidence" value="ECO:0007669"/>
    <property type="project" value="TreeGrafter"/>
</dbReference>
<dbReference type="Pfam" id="PF01490">
    <property type="entry name" value="Aa_trans"/>
    <property type="match status" value="1"/>
</dbReference>
<feature type="transmembrane region" description="Helical" evidence="6">
    <location>
        <begin position="290"/>
        <end position="313"/>
    </location>
</feature>
<dbReference type="Proteomes" id="UP000291343">
    <property type="component" value="Unassembled WGS sequence"/>
</dbReference>